<feature type="region of interest" description="Disordered" evidence="1">
    <location>
        <begin position="53"/>
        <end position="75"/>
    </location>
</feature>
<feature type="compositionally biased region" description="Basic and acidic residues" evidence="1">
    <location>
        <begin position="58"/>
        <end position="75"/>
    </location>
</feature>
<reference evidence="2 3" key="1">
    <citation type="journal article" date="2021" name="Comput. Struct. Biotechnol. J.">
        <title>De novo genome assembly of the potent medicinal plant Rehmannia glutinosa using nanopore technology.</title>
        <authorList>
            <person name="Ma L."/>
            <person name="Dong C."/>
            <person name="Song C."/>
            <person name="Wang X."/>
            <person name="Zheng X."/>
            <person name="Niu Y."/>
            <person name="Chen S."/>
            <person name="Feng W."/>
        </authorList>
    </citation>
    <scope>NUCLEOTIDE SEQUENCE [LARGE SCALE GENOMIC DNA]</scope>
    <source>
        <strain evidence="2">DH-2019</strain>
    </source>
</reference>
<protein>
    <submittedName>
        <fullName evidence="2">Uncharacterized protein</fullName>
    </submittedName>
</protein>
<name>A0ABR0UDG8_REHGL</name>
<keyword evidence="3" id="KW-1185">Reference proteome</keyword>
<gene>
    <name evidence="2" type="ORF">DH2020_045695</name>
</gene>
<comment type="caution">
    <text evidence="2">The sequence shown here is derived from an EMBL/GenBank/DDBJ whole genome shotgun (WGS) entry which is preliminary data.</text>
</comment>
<organism evidence="2 3">
    <name type="scientific">Rehmannia glutinosa</name>
    <name type="common">Chinese foxglove</name>
    <dbReference type="NCBI Taxonomy" id="99300"/>
    <lineage>
        <taxon>Eukaryota</taxon>
        <taxon>Viridiplantae</taxon>
        <taxon>Streptophyta</taxon>
        <taxon>Embryophyta</taxon>
        <taxon>Tracheophyta</taxon>
        <taxon>Spermatophyta</taxon>
        <taxon>Magnoliopsida</taxon>
        <taxon>eudicotyledons</taxon>
        <taxon>Gunneridae</taxon>
        <taxon>Pentapetalae</taxon>
        <taxon>asterids</taxon>
        <taxon>lamiids</taxon>
        <taxon>Lamiales</taxon>
        <taxon>Orobanchaceae</taxon>
        <taxon>Rehmannieae</taxon>
        <taxon>Rehmannia</taxon>
    </lineage>
</organism>
<evidence type="ECO:0000313" key="3">
    <source>
        <dbReference type="Proteomes" id="UP001318860"/>
    </source>
</evidence>
<dbReference type="Proteomes" id="UP001318860">
    <property type="component" value="Unassembled WGS sequence"/>
</dbReference>
<dbReference type="PANTHER" id="PTHR47592:SF31">
    <property type="entry name" value="ZINC FINGER, CCHC-TYPE-RELATED"/>
    <property type="match status" value="1"/>
</dbReference>
<proteinExistence type="predicted"/>
<evidence type="ECO:0000256" key="1">
    <source>
        <dbReference type="SAM" id="MobiDB-lite"/>
    </source>
</evidence>
<sequence>MEYTQESAIKVMNQDFVKLDRLDGTGTSFNRWKDKLMFYLTALKVAYDLNPNLPKIPPPKDGESDEVNKQREKRQEDKVMCMGHILNTFLDTLYDLFTIVKSPREIWATVEREYISQKQEAYNVLKHLKIEEGARILHKEETDSDPRVNMIDEKKFKNIRKKSKNANSKRKMEYAIIVSKDASTERSKRVNYNNASSVNLVEDATEIIAMHRFLTDV</sequence>
<dbReference type="PANTHER" id="PTHR47592">
    <property type="entry name" value="PBF68 PROTEIN"/>
    <property type="match status" value="1"/>
</dbReference>
<evidence type="ECO:0000313" key="2">
    <source>
        <dbReference type="EMBL" id="KAK6120564.1"/>
    </source>
</evidence>
<dbReference type="EMBL" id="JABTTQ020003055">
    <property type="protein sequence ID" value="KAK6120564.1"/>
    <property type="molecule type" value="Genomic_DNA"/>
</dbReference>
<accession>A0ABR0UDG8</accession>